<dbReference type="Proteomes" id="UP000663828">
    <property type="component" value="Unassembled WGS sequence"/>
</dbReference>
<feature type="domain" description="Reverse transcriptase" evidence="1">
    <location>
        <begin position="281"/>
        <end position="472"/>
    </location>
</feature>
<keyword evidence="3" id="KW-1185">Reference proteome</keyword>
<dbReference type="PANTHER" id="PTHR21301:SF10">
    <property type="entry name" value="REVERSE TRANSCRIPTASE DOMAIN-CONTAINING PROTEIN"/>
    <property type="match status" value="1"/>
</dbReference>
<sequence>AEIKFKYRLISRTKKFLKQLDLELKQCVPHLIYVRLQSISQKIVKKRMNQIGNGQENKLNGLRAAKLSESIYGRPINPVRITSCKILDPVTNVLQELGDPVTNLSHYTLSDIENAALINGLDHVYPPTKLDEPQFVCNIEYFYARLLNVKPAHRHYEQKSSGEVVRHQLTTAQLSAASELRETANSFRKVAQSELKNVGADYRKIFSTIRSLAKNESIIITRPDKGRGVVIMDRADYVQKMNLILDDKSAFTLINHDPTIDTENEIIKFLGVLKKEGFITNQEYDMACPSGSRPARIYGVPKLHKKRENYPLRPVMSATKTAAYGLGKMLANRLTALRTSPYMIKDTFDFVRKIKSLQLGDKKMISFDVTSLFTKVPLTYTIDMILDKMYPKCSLSCTYKQRKRLCVECRNRRDFEHLLHLATSKTHFTFDKKMYVQHNGVAMGAPLAPIIADIFMSHLEDKLMDRLKEIGV</sequence>
<comment type="caution">
    <text evidence="2">The sequence shown here is derived from an EMBL/GenBank/DDBJ whole genome shotgun (WGS) entry which is preliminary data.</text>
</comment>
<reference evidence="2" key="1">
    <citation type="submission" date="2021-02" db="EMBL/GenBank/DDBJ databases">
        <authorList>
            <person name="Nowell W R."/>
        </authorList>
    </citation>
    <scope>NUCLEOTIDE SEQUENCE</scope>
</reference>
<organism evidence="2 3">
    <name type="scientific">Adineta ricciae</name>
    <name type="common">Rotifer</name>
    <dbReference type="NCBI Taxonomy" id="249248"/>
    <lineage>
        <taxon>Eukaryota</taxon>
        <taxon>Metazoa</taxon>
        <taxon>Spiralia</taxon>
        <taxon>Gnathifera</taxon>
        <taxon>Rotifera</taxon>
        <taxon>Eurotatoria</taxon>
        <taxon>Bdelloidea</taxon>
        <taxon>Adinetida</taxon>
        <taxon>Adinetidae</taxon>
        <taxon>Adineta</taxon>
    </lineage>
</organism>
<dbReference type="PROSITE" id="PS50878">
    <property type="entry name" value="RT_POL"/>
    <property type="match status" value="1"/>
</dbReference>
<accession>A0A816GQ91</accession>
<protein>
    <recommendedName>
        <fullName evidence="1">Reverse transcriptase domain-containing protein</fullName>
    </recommendedName>
</protein>
<proteinExistence type="predicted"/>
<feature type="non-terminal residue" evidence="2">
    <location>
        <position position="1"/>
    </location>
</feature>
<dbReference type="InterPro" id="IPR000477">
    <property type="entry name" value="RT_dom"/>
</dbReference>
<feature type="non-terminal residue" evidence="2">
    <location>
        <position position="472"/>
    </location>
</feature>
<name>A0A816GQ91_ADIRI</name>
<evidence type="ECO:0000259" key="1">
    <source>
        <dbReference type="PROSITE" id="PS50878"/>
    </source>
</evidence>
<dbReference type="AlphaFoldDB" id="A0A816GQ91"/>
<dbReference type="PANTHER" id="PTHR21301">
    <property type="entry name" value="REVERSE TRANSCRIPTASE"/>
    <property type="match status" value="1"/>
</dbReference>
<dbReference type="EMBL" id="CAJNOR010014421">
    <property type="protein sequence ID" value="CAF1678176.1"/>
    <property type="molecule type" value="Genomic_DNA"/>
</dbReference>
<evidence type="ECO:0000313" key="2">
    <source>
        <dbReference type="EMBL" id="CAF1678176.1"/>
    </source>
</evidence>
<evidence type="ECO:0000313" key="3">
    <source>
        <dbReference type="Proteomes" id="UP000663828"/>
    </source>
</evidence>
<gene>
    <name evidence="2" type="ORF">XAT740_LOCUS60020</name>
</gene>